<dbReference type="SUPFAM" id="SSF48452">
    <property type="entry name" value="TPR-like"/>
    <property type="match status" value="1"/>
</dbReference>
<name>A0A1G7JN53_9FLAO</name>
<dbReference type="GO" id="GO:0003677">
    <property type="term" value="F:DNA binding"/>
    <property type="evidence" value="ECO:0007669"/>
    <property type="project" value="InterPro"/>
</dbReference>
<accession>A0A1G7JN53</accession>
<keyword evidence="2" id="KW-0175">Coiled coil</keyword>
<reference evidence="6" key="1">
    <citation type="submission" date="2016-10" db="EMBL/GenBank/DDBJ databases">
        <authorList>
            <person name="Varghese N."/>
            <person name="Submissions S."/>
        </authorList>
    </citation>
    <scope>NUCLEOTIDE SEQUENCE [LARGE SCALE GENOMIC DNA]</scope>
    <source>
        <strain evidence="6">DSM 19684</strain>
    </source>
</reference>
<organism evidence="5 6">
    <name type="scientific">Epilithonimonas hungarica</name>
    <dbReference type="NCBI Taxonomy" id="454006"/>
    <lineage>
        <taxon>Bacteria</taxon>
        <taxon>Pseudomonadati</taxon>
        <taxon>Bacteroidota</taxon>
        <taxon>Flavobacteriia</taxon>
        <taxon>Flavobacteriales</taxon>
        <taxon>Weeksellaceae</taxon>
        <taxon>Chryseobacterium group</taxon>
        <taxon>Epilithonimonas</taxon>
    </lineage>
</organism>
<proteinExistence type="predicted"/>
<keyword evidence="3" id="KW-0812">Transmembrane</keyword>
<dbReference type="SUPFAM" id="SSF81901">
    <property type="entry name" value="HCP-like"/>
    <property type="match status" value="1"/>
</dbReference>
<keyword evidence="4" id="KW-0732">Signal</keyword>
<dbReference type="InterPro" id="IPR019734">
    <property type="entry name" value="TPR_rpt"/>
</dbReference>
<dbReference type="OrthoDB" id="1017207at2"/>
<dbReference type="Gene3D" id="1.25.40.10">
    <property type="entry name" value="Tetratricopeptide repeat domain"/>
    <property type="match status" value="1"/>
</dbReference>
<dbReference type="PROSITE" id="PS50005">
    <property type="entry name" value="TPR"/>
    <property type="match status" value="1"/>
</dbReference>
<evidence type="ECO:0000256" key="4">
    <source>
        <dbReference type="SAM" id="SignalP"/>
    </source>
</evidence>
<keyword evidence="3" id="KW-0472">Membrane</keyword>
<evidence type="ECO:0000256" key="2">
    <source>
        <dbReference type="SAM" id="Coils"/>
    </source>
</evidence>
<dbReference type="RefSeq" id="WP_089872579.1">
    <property type="nucleotide sequence ID" value="NZ_FNBH01000001.1"/>
</dbReference>
<evidence type="ECO:0000313" key="6">
    <source>
        <dbReference type="Proteomes" id="UP000199203"/>
    </source>
</evidence>
<sequence>MRYPHYLHILLCCLFSLFSYAQSKEEVERVKKESISLYDEGKYDKAIAINQRLIKESREVGYIKGIMSGYKSLSYIMRVNGKYHESLAFVELWEKENERNYDKGEQSIIYSEKAALYSYLDLYQQSISYSKKSLALSTHITDKKARQNLRAFCYGYLAIMYNDLNKLDSSFYYSKKAFYEQDNIEQSNRLAFYYIYYKNDFDSAAYYLKYSESKIKAKEPHAYELSLFYRTLGDYYKEKKEYDSAIIYYNKLLQIGIERKILVDVKNAYLFISEAAELSNDKEMAAKFLKKYNVLSDSLSRSQKIQLNYPIEQYIKESQKEYKHQENISRYKIVATALLSVLVLLFFLIRNRKKAVKLKNTLKNKEELIVEREQETNELKSKVKDGFEEVTLLARKNKPEFVTRFIEIYPEFYQVLLKLYPDIPPETLKFCALLKLNFSTKEIADYNFLTIRAIQLRKNRLRKKLNIPSSEDIYVWINNLDKKTKD</sequence>
<evidence type="ECO:0000256" key="1">
    <source>
        <dbReference type="PROSITE-ProRule" id="PRU00339"/>
    </source>
</evidence>
<feature type="repeat" description="TPR" evidence="1">
    <location>
        <begin position="226"/>
        <end position="259"/>
    </location>
</feature>
<gene>
    <name evidence="5" type="ORF">SAMN05421825_1424</name>
</gene>
<evidence type="ECO:0000313" key="5">
    <source>
        <dbReference type="EMBL" id="SDF25889.1"/>
    </source>
</evidence>
<feature type="coiled-coil region" evidence="2">
    <location>
        <begin position="355"/>
        <end position="385"/>
    </location>
</feature>
<dbReference type="InterPro" id="IPR016032">
    <property type="entry name" value="Sig_transdc_resp-reg_C-effctor"/>
</dbReference>
<protein>
    <submittedName>
        <fullName evidence="5">Uncharacterized protein</fullName>
    </submittedName>
</protein>
<keyword evidence="3" id="KW-1133">Transmembrane helix</keyword>
<dbReference type="GO" id="GO:0006355">
    <property type="term" value="P:regulation of DNA-templated transcription"/>
    <property type="evidence" value="ECO:0007669"/>
    <property type="project" value="InterPro"/>
</dbReference>
<dbReference type="InterPro" id="IPR011990">
    <property type="entry name" value="TPR-like_helical_dom_sf"/>
</dbReference>
<evidence type="ECO:0000256" key="3">
    <source>
        <dbReference type="SAM" id="Phobius"/>
    </source>
</evidence>
<keyword evidence="6" id="KW-1185">Reference proteome</keyword>
<keyword evidence="1" id="KW-0802">TPR repeat</keyword>
<dbReference type="EMBL" id="FNBH01000001">
    <property type="protein sequence ID" value="SDF25889.1"/>
    <property type="molecule type" value="Genomic_DNA"/>
</dbReference>
<dbReference type="SUPFAM" id="SSF46894">
    <property type="entry name" value="C-terminal effector domain of the bipartite response regulators"/>
    <property type="match status" value="1"/>
</dbReference>
<feature type="transmembrane region" description="Helical" evidence="3">
    <location>
        <begin position="331"/>
        <end position="349"/>
    </location>
</feature>
<dbReference type="STRING" id="454006.SAMN05421825_1424"/>
<dbReference type="Proteomes" id="UP000199203">
    <property type="component" value="Unassembled WGS sequence"/>
</dbReference>
<dbReference type="AlphaFoldDB" id="A0A1G7JN53"/>
<feature type="chain" id="PRO_5011724050" evidence="4">
    <location>
        <begin position="22"/>
        <end position="486"/>
    </location>
</feature>
<feature type="signal peptide" evidence="4">
    <location>
        <begin position="1"/>
        <end position="21"/>
    </location>
</feature>